<name>A0ABT1RDS6_9HYPH</name>
<evidence type="ECO:0000313" key="2">
    <source>
        <dbReference type="Proteomes" id="UP000996601"/>
    </source>
</evidence>
<protein>
    <submittedName>
        <fullName evidence="1">Uncharacterized protein</fullName>
    </submittedName>
</protein>
<keyword evidence="2" id="KW-1185">Reference proteome</keyword>
<organism evidence="1 2">
    <name type="scientific">Shinella lacus</name>
    <dbReference type="NCBI Taxonomy" id="2654216"/>
    <lineage>
        <taxon>Bacteria</taxon>
        <taxon>Pseudomonadati</taxon>
        <taxon>Pseudomonadota</taxon>
        <taxon>Alphaproteobacteria</taxon>
        <taxon>Hyphomicrobiales</taxon>
        <taxon>Rhizobiaceae</taxon>
        <taxon>Shinella</taxon>
    </lineage>
</organism>
<comment type="caution">
    <text evidence="1">The sequence shown here is derived from an EMBL/GenBank/DDBJ whole genome shotgun (WGS) entry which is preliminary data.</text>
</comment>
<sequence length="57" mass="6243">MFVPGGFGYPNRRQFRVRLIDPRDVAPMVVFLASDEARMASCGTYSIAAGYSANILS</sequence>
<reference evidence="1" key="1">
    <citation type="submission" date="2021-07" db="EMBL/GenBank/DDBJ databases">
        <title>Shinella sp. nov., a novel member of the genus Shinella from water.</title>
        <authorList>
            <person name="Deng Y."/>
        </authorList>
    </citation>
    <scope>NUCLEOTIDE SEQUENCE</scope>
    <source>
        <strain evidence="1">CPCC 100929</strain>
    </source>
</reference>
<dbReference type="InterPro" id="IPR036291">
    <property type="entry name" value="NAD(P)-bd_dom_sf"/>
</dbReference>
<dbReference type="EMBL" id="WHSB02000012">
    <property type="protein sequence ID" value="MCQ4633317.1"/>
    <property type="molecule type" value="Genomic_DNA"/>
</dbReference>
<evidence type="ECO:0000313" key="1">
    <source>
        <dbReference type="EMBL" id="MCQ4633317.1"/>
    </source>
</evidence>
<gene>
    <name evidence="1" type="ORF">GB927_024965</name>
</gene>
<dbReference type="SUPFAM" id="SSF51735">
    <property type="entry name" value="NAD(P)-binding Rossmann-fold domains"/>
    <property type="match status" value="1"/>
</dbReference>
<dbReference type="Proteomes" id="UP000996601">
    <property type="component" value="Unassembled WGS sequence"/>
</dbReference>
<proteinExistence type="predicted"/>
<dbReference type="Gene3D" id="3.40.50.720">
    <property type="entry name" value="NAD(P)-binding Rossmann-like Domain"/>
    <property type="match status" value="1"/>
</dbReference>
<accession>A0ABT1RDS6</accession>